<protein>
    <submittedName>
        <fullName evidence="2">Uncharacterized protein</fullName>
    </submittedName>
</protein>
<proteinExistence type="predicted"/>
<dbReference type="EMBL" id="BMAW01034000">
    <property type="protein sequence ID" value="GFU32910.1"/>
    <property type="molecule type" value="Genomic_DNA"/>
</dbReference>
<evidence type="ECO:0000313" key="3">
    <source>
        <dbReference type="Proteomes" id="UP000887013"/>
    </source>
</evidence>
<accession>A0A8X6QPM4</accession>
<dbReference type="AlphaFoldDB" id="A0A8X6QPM4"/>
<comment type="caution">
    <text evidence="2">The sequence shown here is derived from an EMBL/GenBank/DDBJ whole genome shotgun (WGS) entry which is preliminary data.</text>
</comment>
<name>A0A8X6QPM4_NEPPI</name>
<dbReference type="Proteomes" id="UP000887013">
    <property type="component" value="Unassembled WGS sequence"/>
</dbReference>
<gene>
    <name evidence="2" type="ORF">NPIL_356211</name>
</gene>
<reference evidence="2" key="1">
    <citation type="submission" date="2020-08" db="EMBL/GenBank/DDBJ databases">
        <title>Multicomponent nature underlies the extraordinary mechanical properties of spider dragline silk.</title>
        <authorList>
            <person name="Kono N."/>
            <person name="Nakamura H."/>
            <person name="Mori M."/>
            <person name="Yoshida Y."/>
            <person name="Ohtoshi R."/>
            <person name="Malay A.D."/>
            <person name="Moran D.A.P."/>
            <person name="Tomita M."/>
            <person name="Numata K."/>
            <person name="Arakawa K."/>
        </authorList>
    </citation>
    <scope>NUCLEOTIDE SEQUENCE</scope>
</reference>
<evidence type="ECO:0000256" key="1">
    <source>
        <dbReference type="SAM" id="MobiDB-lite"/>
    </source>
</evidence>
<evidence type="ECO:0000313" key="2">
    <source>
        <dbReference type="EMBL" id="GFU32910.1"/>
    </source>
</evidence>
<sequence>MTTLLPWVIKDDTQISDVIIEGFHAQLSARIAVDSAETKRTSSAFRPPVTSPSPRPAAVKKIASCAPPQTHRLAPQHTPPPAQGDTGQRPSGLAPDKSTLKTPPPFGKWFYSDR</sequence>
<feature type="region of interest" description="Disordered" evidence="1">
    <location>
        <begin position="36"/>
        <end position="114"/>
    </location>
</feature>
<keyword evidence="3" id="KW-1185">Reference proteome</keyword>
<organism evidence="2 3">
    <name type="scientific">Nephila pilipes</name>
    <name type="common">Giant wood spider</name>
    <name type="synonym">Nephila maculata</name>
    <dbReference type="NCBI Taxonomy" id="299642"/>
    <lineage>
        <taxon>Eukaryota</taxon>
        <taxon>Metazoa</taxon>
        <taxon>Ecdysozoa</taxon>
        <taxon>Arthropoda</taxon>
        <taxon>Chelicerata</taxon>
        <taxon>Arachnida</taxon>
        <taxon>Araneae</taxon>
        <taxon>Araneomorphae</taxon>
        <taxon>Entelegynae</taxon>
        <taxon>Araneoidea</taxon>
        <taxon>Nephilidae</taxon>
        <taxon>Nephila</taxon>
    </lineage>
</organism>